<accession>G3IH81</accession>
<evidence type="ECO:0000313" key="2">
    <source>
        <dbReference type="Proteomes" id="UP000001075"/>
    </source>
</evidence>
<dbReference type="EMBL" id="JH002734">
    <property type="protein sequence ID" value="EGW11980.1"/>
    <property type="molecule type" value="Genomic_DNA"/>
</dbReference>
<dbReference type="AlphaFoldDB" id="G3IH81"/>
<protein>
    <submittedName>
        <fullName evidence="1">Uncharacterized protein</fullName>
    </submittedName>
</protein>
<sequence length="69" mass="7941">MVVTASFSGQLVLYVNIQRKEINRLIRDSRDATFWKRVESHTALIPFAFSVLRINSTRRFPQGFGGRKG</sequence>
<name>G3IH81_CRIGR</name>
<proteinExistence type="predicted"/>
<reference evidence="2" key="1">
    <citation type="journal article" date="2011" name="Nat. Biotechnol.">
        <title>The genomic sequence of the Chinese hamster ovary (CHO)-K1 cell line.</title>
        <authorList>
            <person name="Xu X."/>
            <person name="Nagarajan H."/>
            <person name="Lewis N.E."/>
            <person name="Pan S."/>
            <person name="Cai Z."/>
            <person name="Liu X."/>
            <person name="Chen W."/>
            <person name="Xie M."/>
            <person name="Wang W."/>
            <person name="Hammond S."/>
            <person name="Andersen M.R."/>
            <person name="Neff N."/>
            <person name="Passarelli B."/>
            <person name="Koh W."/>
            <person name="Fan H.C."/>
            <person name="Wang J."/>
            <person name="Gui Y."/>
            <person name="Lee K.H."/>
            <person name="Betenbaugh M.J."/>
            <person name="Quake S.R."/>
            <person name="Famili I."/>
            <person name="Palsson B.O."/>
            <person name="Wang J."/>
        </authorList>
    </citation>
    <scope>NUCLEOTIDE SEQUENCE [LARGE SCALE GENOMIC DNA]</scope>
    <source>
        <strain evidence="2">CHO K1 cell line</strain>
    </source>
</reference>
<dbReference type="InParanoid" id="G3IH81"/>
<organism evidence="1 2">
    <name type="scientific">Cricetulus griseus</name>
    <name type="common">Chinese hamster</name>
    <name type="synonym">Cricetulus barabensis griseus</name>
    <dbReference type="NCBI Taxonomy" id="10029"/>
    <lineage>
        <taxon>Eukaryota</taxon>
        <taxon>Metazoa</taxon>
        <taxon>Chordata</taxon>
        <taxon>Craniata</taxon>
        <taxon>Vertebrata</taxon>
        <taxon>Euteleostomi</taxon>
        <taxon>Mammalia</taxon>
        <taxon>Eutheria</taxon>
        <taxon>Euarchontoglires</taxon>
        <taxon>Glires</taxon>
        <taxon>Rodentia</taxon>
        <taxon>Myomorpha</taxon>
        <taxon>Muroidea</taxon>
        <taxon>Cricetidae</taxon>
        <taxon>Cricetinae</taxon>
        <taxon>Cricetulus</taxon>
    </lineage>
</organism>
<dbReference type="Proteomes" id="UP000001075">
    <property type="component" value="Unassembled WGS sequence"/>
</dbReference>
<evidence type="ECO:0000313" key="1">
    <source>
        <dbReference type="EMBL" id="EGW11980.1"/>
    </source>
</evidence>
<gene>
    <name evidence="1" type="ORF">I79_023165</name>
</gene>